<reference evidence="12" key="1">
    <citation type="submission" date="2016-10" db="EMBL/GenBank/DDBJ databases">
        <authorList>
            <person name="Varghese N."/>
            <person name="Submissions S."/>
        </authorList>
    </citation>
    <scope>NUCLEOTIDE SEQUENCE [LARGE SCALE GENOMIC DNA]</scope>
    <source>
        <strain evidence="12">CGMCC 4.7042</strain>
    </source>
</reference>
<dbReference type="PANTHER" id="PTHR37820">
    <property type="entry name" value="CELL DIVISION PROTEIN DIVIB"/>
    <property type="match status" value="1"/>
</dbReference>
<dbReference type="GO" id="GO:0005886">
    <property type="term" value="C:plasma membrane"/>
    <property type="evidence" value="ECO:0007669"/>
    <property type="project" value="UniProtKB-SubCell"/>
</dbReference>
<dbReference type="Pfam" id="PF08478">
    <property type="entry name" value="POTRA_1"/>
    <property type="match status" value="1"/>
</dbReference>
<feature type="compositionally biased region" description="Basic residues" evidence="9">
    <location>
        <begin position="22"/>
        <end position="31"/>
    </location>
</feature>
<feature type="region of interest" description="Disordered" evidence="9">
    <location>
        <begin position="1"/>
        <end position="31"/>
    </location>
</feature>
<feature type="transmembrane region" description="Helical" evidence="8">
    <location>
        <begin position="39"/>
        <end position="58"/>
    </location>
</feature>
<dbReference type="InterPro" id="IPR034746">
    <property type="entry name" value="POTRA"/>
</dbReference>
<evidence type="ECO:0000256" key="7">
    <source>
        <dbReference type="ARBA" id="ARBA00023306"/>
    </source>
</evidence>
<evidence type="ECO:0000256" key="5">
    <source>
        <dbReference type="ARBA" id="ARBA00022989"/>
    </source>
</evidence>
<dbReference type="PANTHER" id="PTHR37820:SF1">
    <property type="entry name" value="CELL DIVISION PROTEIN FTSQ"/>
    <property type="match status" value="1"/>
</dbReference>
<evidence type="ECO:0000256" key="8">
    <source>
        <dbReference type="HAMAP-Rule" id="MF_00911"/>
    </source>
</evidence>
<keyword evidence="12" id="KW-1185">Reference proteome</keyword>
<protein>
    <recommendedName>
        <fullName evidence="8">Cell division protein FtsQ</fullName>
    </recommendedName>
</protein>
<organism evidence="11 12">
    <name type="scientific">Streptomyces wuyuanensis</name>
    <dbReference type="NCBI Taxonomy" id="1196353"/>
    <lineage>
        <taxon>Bacteria</taxon>
        <taxon>Bacillati</taxon>
        <taxon>Actinomycetota</taxon>
        <taxon>Actinomycetes</taxon>
        <taxon>Kitasatosporales</taxon>
        <taxon>Streptomycetaceae</taxon>
        <taxon>Streptomyces</taxon>
    </lineage>
</organism>
<dbReference type="InterPro" id="IPR050487">
    <property type="entry name" value="FtsQ_DivIB"/>
</dbReference>
<dbReference type="Proteomes" id="UP000199063">
    <property type="component" value="Unassembled WGS sequence"/>
</dbReference>
<evidence type="ECO:0000313" key="11">
    <source>
        <dbReference type="EMBL" id="SDM14823.1"/>
    </source>
</evidence>
<evidence type="ECO:0000259" key="10">
    <source>
        <dbReference type="PROSITE" id="PS51779"/>
    </source>
</evidence>
<evidence type="ECO:0000256" key="9">
    <source>
        <dbReference type="SAM" id="MobiDB-lite"/>
    </source>
</evidence>
<dbReference type="Pfam" id="PF03799">
    <property type="entry name" value="FtsQ_DivIB_C"/>
    <property type="match status" value="1"/>
</dbReference>
<feature type="domain" description="POTRA" evidence="10">
    <location>
        <begin position="63"/>
        <end position="132"/>
    </location>
</feature>
<dbReference type="GO" id="GO:0032153">
    <property type="term" value="C:cell division site"/>
    <property type="evidence" value="ECO:0007669"/>
    <property type="project" value="UniProtKB-UniRule"/>
</dbReference>
<keyword evidence="4 8" id="KW-0812">Transmembrane</keyword>
<dbReference type="Gene3D" id="3.10.20.310">
    <property type="entry name" value="membrane protein fhac"/>
    <property type="match status" value="1"/>
</dbReference>
<gene>
    <name evidence="8" type="primary">ftsQ</name>
    <name evidence="11" type="ORF">SAMN05444921_104289</name>
</gene>
<dbReference type="InterPro" id="IPR013685">
    <property type="entry name" value="POTRA_FtsQ_type"/>
</dbReference>
<dbReference type="InterPro" id="IPR005548">
    <property type="entry name" value="Cell_div_FtsQ/DivIB_C"/>
</dbReference>
<proteinExistence type="inferred from homology"/>
<comment type="subcellular location">
    <subcellularLocation>
        <location evidence="8">Cell membrane</location>
        <topology evidence="8">Single-pass type II membrane protein</topology>
    </subcellularLocation>
    <subcellularLocation>
        <location evidence="1">Membrane</location>
    </subcellularLocation>
    <text evidence="8">Localizes to the division septum.</text>
</comment>
<evidence type="ECO:0000256" key="3">
    <source>
        <dbReference type="ARBA" id="ARBA00022618"/>
    </source>
</evidence>
<evidence type="ECO:0000256" key="4">
    <source>
        <dbReference type="ARBA" id="ARBA00022692"/>
    </source>
</evidence>
<dbReference type="GO" id="GO:0090529">
    <property type="term" value="P:cell septum assembly"/>
    <property type="evidence" value="ECO:0007669"/>
    <property type="project" value="InterPro"/>
</dbReference>
<dbReference type="OrthoDB" id="9790760at2"/>
<dbReference type="GO" id="GO:0043093">
    <property type="term" value="P:FtsZ-dependent cytokinesis"/>
    <property type="evidence" value="ECO:0007669"/>
    <property type="project" value="UniProtKB-UniRule"/>
</dbReference>
<dbReference type="STRING" id="1196353.SAMN05444921_104289"/>
<evidence type="ECO:0000313" key="12">
    <source>
        <dbReference type="Proteomes" id="UP000199063"/>
    </source>
</evidence>
<keyword evidence="2 8" id="KW-1003">Cell membrane</keyword>
<comment type="similarity">
    <text evidence="8">Belongs to the FtsQ/DivIB family. FtsQ subfamily.</text>
</comment>
<dbReference type="InterPro" id="IPR026579">
    <property type="entry name" value="FtsQ"/>
</dbReference>
<dbReference type="AlphaFoldDB" id="A0A1G9QV55"/>
<dbReference type="GeneID" id="40829056"/>
<comment type="function">
    <text evidence="8">Essential cell division protein.</text>
</comment>
<keyword evidence="6 8" id="KW-0472">Membrane</keyword>
<accession>A0A1G9QV55</accession>
<dbReference type="EMBL" id="FNHI01000004">
    <property type="protein sequence ID" value="SDM14823.1"/>
    <property type="molecule type" value="Genomic_DNA"/>
</dbReference>
<keyword evidence="3 8" id="KW-0132">Cell division</keyword>
<evidence type="ECO:0000256" key="2">
    <source>
        <dbReference type="ARBA" id="ARBA00022475"/>
    </source>
</evidence>
<dbReference type="HAMAP" id="MF_00911">
    <property type="entry name" value="FtsQ_subfam"/>
    <property type="match status" value="1"/>
</dbReference>
<evidence type="ECO:0000256" key="6">
    <source>
        <dbReference type="ARBA" id="ARBA00023136"/>
    </source>
</evidence>
<keyword evidence="7 8" id="KW-0131">Cell cycle</keyword>
<keyword evidence="5 8" id="KW-1133">Transmembrane helix</keyword>
<evidence type="ECO:0000256" key="1">
    <source>
        <dbReference type="ARBA" id="ARBA00004370"/>
    </source>
</evidence>
<dbReference type="RefSeq" id="WP_093653272.1">
    <property type="nucleotide sequence ID" value="NZ_FNHI01000004.1"/>
</dbReference>
<dbReference type="PROSITE" id="PS51779">
    <property type="entry name" value="POTRA"/>
    <property type="match status" value="1"/>
</dbReference>
<sequence>MAGPTTAERGTRKPNGPSSAGRLRKGPAPRRPRLPAPRLLLSLVAAVVLAGGGLWVLYGSSWVRAERVEVSGTGVLTPREVEDAAGVPLGTPLVSVDLDGIESRLRDRLARIESVEAERSWPHGIVLRVTERKPVLLMRKGARFVEVDAKGVRFATVDKAPKAVPLVEMAANESPSTRRFGGQRLLKGAALVVSQLPARVAADLRSVQVISYDSLTLKLTRGREVMWGNSEDGEVKARTLTALMKAAPRAGRFDVSAPTAPAASAS</sequence>
<name>A0A1G9QV55_9ACTN</name>